<dbReference type="Proteomes" id="UP000266234">
    <property type="component" value="Unassembled WGS sequence"/>
</dbReference>
<dbReference type="EMBL" id="PXOG01000152">
    <property type="protein sequence ID" value="RGP72004.1"/>
    <property type="molecule type" value="Genomic_DNA"/>
</dbReference>
<sequence>MAFGVLESNSHSQPRGTVLLEDSGQNGMPTILVPQPSNSREDPLNMSRLRKELYFLTIIFGACVTGVLGPVIVPAFGIVAQTFHTSLTHIALLNGSLVLALGVSSYVSSVVSDLWGRRLIFLLTSIMLVIASIWAAVAQSYESLLAARVFQGVSMGPFFSLAGTSCVNDVFFLHERGRRVGLWNFAIIVSVNIAPVISGYLIVDMGWRWAFWFLAVAFGVGLIMVIVFLPETKYDRREVMQASHVAKPVLNTEKTDRMAADEESVPAEQHPDISEASPPCPKWKKFFGLQYTQYVSAKGLLPGAYKPFLMLRHPAVLWGCIMWSMTFTWVIVLGAVASQIFGAPPYNLDPTQVGLVIGIAPLIGSALGTVLSGWMSDMAARYMSALNGGLYEPEFRLVVIIPAAITMAVGAFGLAGAIEHAKPTIVCCVFLAFINFGVGAGCTGIVTYTNDVFLDRAGHAFGLAMVSSLGTRIINTLLTRFSRKLIKSAFAFGLTFMLNDYYASKGPQIFFSTWGGLTLGVCMTTIPLYVFGKRIRCWSERL</sequence>
<dbReference type="PANTHER" id="PTHR23502:SF20">
    <property type="entry name" value="TRANSPORTER, PUTATIVE (AFU_ORTHOLOGUE AFUA_6G13880)-RELATED"/>
    <property type="match status" value="1"/>
</dbReference>
<proteinExistence type="predicted"/>
<name>A0A395SHS9_9HYPO</name>
<feature type="transmembrane region" description="Helical" evidence="7">
    <location>
        <begin position="86"/>
        <end position="107"/>
    </location>
</feature>
<dbReference type="InterPro" id="IPR020846">
    <property type="entry name" value="MFS_dom"/>
</dbReference>
<feature type="transmembrane region" description="Helical" evidence="7">
    <location>
        <begin position="425"/>
        <end position="448"/>
    </location>
</feature>
<dbReference type="AlphaFoldDB" id="A0A395SHS9"/>
<dbReference type="InterPro" id="IPR011701">
    <property type="entry name" value="MFS"/>
</dbReference>
<evidence type="ECO:0000256" key="3">
    <source>
        <dbReference type="ARBA" id="ARBA00022989"/>
    </source>
</evidence>
<feature type="transmembrane region" description="Helical" evidence="7">
    <location>
        <begin position="119"/>
        <end position="137"/>
    </location>
</feature>
<accession>A0A395SHS9</accession>
<dbReference type="GO" id="GO:0042908">
    <property type="term" value="P:xenobiotic transport"/>
    <property type="evidence" value="ECO:0007669"/>
    <property type="project" value="UniProtKB-ARBA"/>
</dbReference>
<evidence type="ECO:0000256" key="4">
    <source>
        <dbReference type="ARBA" id="ARBA00023136"/>
    </source>
</evidence>
<keyword evidence="2 7" id="KW-0812">Transmembrane</keyword>
<keyword evidence="5" id="KW-0325">Glycoprotein</keyword>
<dbReference type="InterPro" id="IPR036259">
    <property type="entry name" value="MFS_trans_sf"/>
</dbReference>
<feature type="transmembrane region" description="Helical" evidence="7">
    <location>
        <begin position="395"/>
        <end position="418"/>
    </location>
</feature>
<feature type="domain" description="Major facilitator superfamily (MFS) profile" evidence="8">
    <location>
        <begin position="54"/>
        <end position="533"/>
    </location>
</feature>
<evidence type="ECO:0000313" key="9">
    <source>
        <dbReference type="EMBL" id="RGP72004.1"/>
    </source>
</evidence>
<feature type="transmembrane region" description="Helical" evidence="7">
    <location>
        <begin position="315"/>
        <end position="341"/>
    </location>
</feature>
<dbReference type="InterPro" id="IPR005829">
    <property type="entry name" value="Sugar_transporter_CS"/>
</dbReference>
<dbReference type="PROSITE" id="PS00216">
    <property type="entry name" value="SUGAR_TRANSPORT_1"/>
    <property type="match status" value="1"/>
</dbReference>
<dbReference type="GO" id="GO:0022857">
    <property type="term" value="F:transmembrane transporter activity"/>
    <property type="evidence" value="ECO:0007669"/>
    <property type="project" value="InterPro"/>
</dbReference>
<evidence type="ECO:0000259" key="8">
    <source>
        <dbReference type="PROSITE" id="PS50850"/>
    </source>
</evidence>
<feature type="transmembrane region" description="Helical" evidence="7">
    <location>
        <begin position="460"/>
        <end position="478"/>
    </location>
</feature>
<feature type="transmembrane region" description="Helical" evidence="7">
    <location>
        <begin position="53"/>
        <end position="80"/>
    </location>
</feature>
<dbReference type="OrthoDB" id="2585655at2759"/>
<dbReference type="PANTHER" id="PTHR23502">
    <property type="entry name" value="MAJOR FACILITATOR SUPERFAMILY"/>
    <property type="match status" value="1"/>
</dbReference>
<keyword evidence="3 7" id="KW-1133">Transmembrane helix</keyword>
<dbReference type="Pfam" id="PF07690">
    <property type="entry name" value="MFS_1"/>
    <property type="match status" value="1"/>
</dbReference>
<evidence type="ECO:0000256" key="6">
    <source>
        <dbReference type="SAM" id="MobiDB-lite"/>
    </source>
</evidence>
<comment type="caution">
    <text evidence="9">The sequence shown here is derived from an EMBL/GenBank/DDBJ whole genome shotgun (WGS) entry which is preliminary data.</text>
</comment>
<feature type="transmembrane region" description="Helical" evidence="7">
    <location>
        <begin position="209"/>
        <end position="230"/>
    </location>
</feature>
<dbReference type="SUPFAM" id="SSF103473">
    <property type="entry name" value="MFS general substrate transporter"/>
    <property type="match status" value="1"/>
</dbReference>
<evidence type="ECO:0000256" key="5">
    <source>
        <dbReference type="ARBA" id="ARBA00023180"/>
    </source>
</evidence>
<feature type="transmembrane region" description="Helical" evidence="7">
    <location>
        <begin position="149"/>
        <end position="173"/>
    </location>
</feature>
<dbReference type="PROSITE" id="PS50850">
    <property type="entry name" value="MFS"/>
    <property type="match status" value="1"/>
</dbReference>
<dbReference type="Gene3D" id="1.20.1250.20">
    <property type="entry name" value="MFS general substrate transporter like domains"/>
    <property type="match status" value="1"/>
</dbReference>
<dbReference type="STRING" id="694270.A0A395SHS9"/>
<evidence type="ECO:0000256" key="2">
    <source>
        <dbReference type="ARBA" id="ARBA00022692"/>
    </source>
</evidence>
<organism evidence="9 10">
    <name type="scientific">Fusarium longipes</name>
    <dbReference type="NCBI Taxonomy" id="694270"/>
    <lineage>
        <taxon>Eukaryota</taxon>
        <taxon>Fungi</taxon>
        <taxon>Dikarya</taxon>
        <taxon>Ascomycota</taxon>
        <taxon>Pezizomycotina</taxon>
        <taxon>Sordariomycetes</taxon>
        <taxon>Hypocreomycetidae</taxon>
        <taxon>Hypocreales</taxon>
        <taxon>Nectriaceae</taxon>
        <taxon>Fusarium</taxon>
    </lineage>
</organism>
<evidence type="ECO:0000313" key="10">
    <source>
        <dbReference type="Proteomes" id="UP000266234"/>
    </source>
</evidence>
<keyword evidence="4 7" id="KW-0472">Membrane</keyword>
<gene>
    <name evidence="9" type="ORF">FLONG3_6903</name>
</gene>
<protein>
    <recommendedName>
        <fullName evidence="8">Major facilitator superfamily (MFS) profile domain-containing protein</fullName>
    </recommendedName>
</protein>
<feature type="transmembrane region" description="Helical" evidence="7">
    <location>
        <begin position="509"/>
        <end position="531"/>
    </location>
</feature>
<reference evidence="9 10" key="1">
    <citation type="journal article" date="2018" name="PLoS Pathog.">
        <title>Evolution of structural diversity of trichothecenes, a family of toxins produced by plant pathogenic and entomopathogenic fungi.</title>
        <authorList>
            <person name="Proctor R.H."/>
            <person name="McCormick S.P."/>
            <person name="Kim H.S."/>
            <person name="Cardoza R.E."/>
            <person name="Stanley A.M."/>
            <person name="Lindo L."/>
            <person name="Kelly A."/>
            <person name="Brown D.W."/>
            <person name="Lee T."/>
            <person name="Vaughan M.M."/>
            <person name="Alexander N.J."/>
            <person name="Busman M."/>
            <person name="Gutierrez S."/>
        </authorList>
    </citation>
    <scope>NUCLEOTIDE SEQUENCE [LARGE SCALE GENOMIC DNA]</scope>
    <source>
        <strain evidence="9 10">NRRL 20695</strain>
    </source>
</reference>
<feature type="transmembrane region" description="Helical" evidence="7">
    <location>
        <begin position="180"/>
        <end position="203"/>
    </location>
</feature>
<evidence type="ECO:0000256" key="7">
    <source>
        <dbReference type="SAM" id="Phobius"/>
    </source>
</evidence>
<evidence type="ECO:0000256" key="1">
    <source>
        <dbReference type="ARBA" id="ARBA00004141"/>
    </source>
</evidence>
<comment type="subcellular location">
    <subcellularLocation>
        <location evidence="1">Membrane</location>
        <topology evidence="1">Multi-pass membrane protein</topology>
    </subcellularLocation>
</comment>
<feature type="transmembrane region" description="Helical" evidence="7">
    <location>
        <begin position="353"/>
        <end position="375"/>
    </location>
</feature>
<keyword evidence="10" id="KW-1185">Reference proteome</keyword>
<feature type="region of interest" description="Disordered" evidence="6">
    <location>
        <begin position="1"/>
        <end position="24"/>
    </location>
</feature>
<dbReference type="GO" id="GO:0140115">
    <property type="term" value="P:export across plasma membrane"/>
    <property type="evidence" value="ECO:0007669"/>
    <property type="project" value="UniProtKB-ARBA"/>
</dbReference>
<dbReference type="GO" id="GO:0005886">
    <property type="term" value="C:plasma membrane"/>
    <property type="evidence" value="ECO:0007669"/>
    <property type="project" value="TreeGrafter"/>
</dbReference>